<proteinExistence type="predicted"/>
<gene>
    <name evidence="1" type="ORF">BWQ96_04263</name>
</gene>
<organism evidence="1 2">
    <name type="scientific">Gracilariopsis chorda</name>
    <dbReference type="NCBI Taxonomy" id="448386"/>
    <lineage>
        <taxon>Eukaryota</taxon>
        <taxon>Rhodophyta</taxon>
        <taxon>Florideophyceae</taxon>
        <taxon>Rhodymeniophycidae</taxon>
        <taxon>Gracilariales</taxon>
        <taxon>Gracilariaceae</taxon>
        <taxon>Gracilariopsis</taxon>
    </lineage>
</organism>
<name>A0A2V3IXT7_9FLOR</name>
<dbReference type="Proteomes" id="UP000247409">
    <property type="component" value="Unassembled WGS sequence"/>
</dbReference>
<evidence type="ECO:0000313" key="2">
    <source>
        <dbReference type="Proteomes" id="UP000247409"/>
    </source>
</evidence>
<keyword evidence="2" id="KW-1185">Reference proteome</keyword>
<evidence type="ECO:0000313" key="1">
    <source>
        <dbReference type="EMBL" id="PXF45950.1"/>
    </source>
</evidence>
<dbReference type="AlphaFoldDB" id="A0A2V3IXT7"/>
<dbReference type="EMBL" id="NBIV01000048">
    <property type="protein sequence ID" value="PXF45950.1"/>
    <property type="molecule type" value="Genomic_DNA"/>
</dbReference>
<protein>
    <submittedName>
        <fullName evidence="1">Uncharacterized protein</fullName>
    </submittedName>
</protein>
<reference evidence="1 2" key="1">
    <citation type="journal article" date="2018" name="Mol. Biol. Evol.">
        <title>Analysis of the draft genome of the red seaweed Gracilariopsis chorda provides insights into genome size evolution in Rhodophyta.</title>
        <authorList>
            <person name="Lee J."/>
            <person name="Yang E.C."/>
            <person name="Graf L."/>
            <person name="Yang J.H."/>
            <person name="Qiu H."/>
            <person name="Zel Zion U."/>
            <person name="Chan C.X."/>
            <person name="Stephens T.G."/>
            <person name="Weber A.P.M."/>
            <person name="Boo G.H."/>
            <person name="Boo S.M."/>
            <person name="Kim K.M."/>
            <person name="Shin Y."/>
            <person name="Jung M."/>
            <person name="Lee S.J."/>
            <person name="Yim H.S."/>
            <person name="Lee J.H."/>
            <person name="Bhattacharya D."/>
            <person name="Yoon H.S."/>
        </authorList>
    </citation>
    <scope>NUCLEOTIDE SEQUENCE [LARGE SCALE GENOMIC DNA]</scope>
    <source>
        <strain evidence="1 2">SKKU-2015</strain>
        <tissue evidence="1">Whole body</tissue>
    </source>
</reference>
<accession>A0A2V3IXT7</accession>
<comment type="caution">
    <text evidence="1">The sequence shown here is derived from an EMBL/GenBank/DDBJ whole genome shotgun (WGS) entry which is preliminary data.</text>
</comment>
<sequence>MDTASTSDEYQELLFRREEYKKRYTAEAPGEDTTGTWSRNKSAQFFQIKESHRRSDPFHGQVFCYRPGMNDFSPSDAFLKFSVDTEASVLTASRDTGDVRVRLEASLQAIPFDPPSKDFSTTEFNVQRDGASGVNVDYLE</sequence>